<comment type="caution">
    <text evidence="11">The sequence shown here is derived from an EMBL/GenBank/DDBJ whole genome shotgun (WGS) entry which is preliminary data.</text>
</comment>
<dbReference type="InterPro" id="IPR011527">
    <property type="entry name" value="ABC1_TM_dom"/>
</dbReference>
<evidence type="ECO:0000256" key="4">
    <source>
        <dbReference type="ARBA" id="ARBA00022840"/>
    </source>
</evidence>
<evidence type="ECO:0000256" key="8">
    <source>
        <dbReference type="SAM" id="Phobius"/>
    </source>
</evidence>
<feature type="transmembrane region" description="Helical" evidence="8">
    <location>
        <begin position="73"/>
        <end position="94"/>
    </location>
</feature>
<feature type="compositionally biased region" description="Basic residues" evidence="7">
    <location>
        <begin position="617"/>
        <end position="646"/>
    </location>
</feature>
<keyword evidence="3" id="KW-0547">Nucleotide-binding</keyword>
<reference evidence="12" key="1">
    <citation type="journal article" date="2019" name="Int. J. Syst. Evol. Microbiol.">
        <title>The Global Catalogue of Microorganisms (GCM) 10K type strain sequencing project: providing services to taxonomists for standard genome sequencing and annotation.</title>
        <authorList>
            <consortium name="The Broad Institute Genomics Platform"/>
            <consortium name="The Broad Institute Genome Sequencing Center for Infectious Disease"/>
            <person name="Wu L."/>
            <person name="Ma J."/>
        </authorList>
    </citation>
    <scope>NUCLEOTIDE SEQUENCE [LARGE SCALE GENOMIC DNA]</scope>
    <source>
        <strain evidence="12">NBRC 108730</strain>
    </source>
</reference>
<feature type="domain" description="ABC transporter" evidence="9">
    <location>
        <begin position="352"/>
        <end position="598"/>
    </location>
</feature>
<dbReference type="GO" id="GO:0005524">
    <property type="term" value="F:ATP binding"/>
    <property type="evidence" value="ECO:0007669"/>
    <property type="project" value="UniProtKB-KW"/>
</dbReference>
<evidence type="ECO:0000256" key="6">
    <source>
        <dbReference type="ARBA" id="ARBA00023136"/>
    </source>
</evidence>
<dbReference type="Gene3D" id="3.40.50.300">
    <property type="entry name" value="P-loop containing nucleotide triphosphate hydrolases"/>
    <property type="match status" value="1"/>
</dbReference>
<evidence type="ECO:0000256" key="7">
    <source>
        <dbReference type="SAM" id="MobiDB-lite"/>
    </source>
</evidence>
<feature type="domain" description="ABC transmembrane type-1" evidence="10">
    <location>
        <begin position="32"/>
        <end position="319"/>
    </location>
</feature>
<dbReference type="InterPro" id="IPR003439">
    <property type="entry name" value="ABC_transporter-like_ATP-bd"/>
</dbReference>
<feature type="region of interest" description="Disordered" evidence="7">
    <location>
        <begin position="605"/>
        <end position="665"/>
    </location>
</feature>
<dbReference type="InterPro" id="IPR003593">
    <property type="entry name" value="AAA+_ATPase"/>
</dbReference>
<dbReference type="SMART" id="SM00382">
    <property type="entry name" value="AAA"/>
    <property type="match status" value="1"/>
</dbReference>
<evidence type="ECO:0000259" key="9">
    <source>
        <dbReference type="PROSITE" id="PS50893"/>
    </source>
</evidence>
<keyword evidence="2 8" id="KW-0812">Transmembrane</keyword>
<comment type="subcellular location">
    <subcellularLocation>
        <location evidence="1">Cell membrane</location>
        <topology evidence="1">Multi-pass membrane protein</topology>
    </subcellularLocation>
</comment>
<dbReference type="InterPro" id="IPR036640">
    <property type="entry name" value="ABC1_TM_sf"/>
</dbReference>
<feature type="transmembrane region" description="Helical" evidence="8">
    <location>
        <begin position="30"/>
        <end position="53"/>
    </location>
</feature>
<dbReference type="InterPro" id="IPR017871">
    <property type="entry name" value="ABC_transporter-like_CS"/>
</dbReference>
<feature type="region of interest" description="Disordered" evidence="7">
    <location>
        <begin position="693"/>
        <end position="769"/>
    </location>
</feature>
<evidence type="ECO:0000259" key="10">
    <source>
        <dbReference type="PROSITE" id="PS50929"/>
    </source>
</evidence>
<keyword evidence="4 11" id="KW-0067">ATP-binding</keyword>
<dbReference type="PROSITE" id="PS00211">
    <property type="entry name" value="ABC_TRANSPORTER_1"/>
    <property type="match status" value="1"/>
</dbReference>
<accession>A0ABQ6JBA7</accession>
<dbReference type="InterPro" id="IPR039421">
    <property type="entry name" value="Type_1_exporter"/>
</dbReference>
<evidence type="ECO:0000256" key="3">
    <source>
        <dbReference type="ARBA" id="ARBA00022741"/>
    </source>
</evidence>
<keyword evidence="6 8" id="KW-0472">Membrane</keyword>
<dbReference type="Gene3D" id="1.20.1560.10">
    <property type="entry name" value="ABC transporter type 1, transmembrane domain"/>
    <property type="match status" value="1"/>
</dbReference>
<evidence type="ECO:0000313" key="12">
    <source>
        <dbReference type="Proteomes" id="UP001157017"/>
    </source>
</evidence>
<evidence type="ECO:0000313" key="11">
    <source>
        <dbReference type="EMBL" id="GMA85079.1"/>
    </source>
</evidence>
<dbReference type="PROSITE" id="PS50893">
    <property type="entry name" value="ABC_TRANSPORTER_2"/>
    <property type="match status" value="1"/>
</dbReference>
<organism evidence="11 12">
    <name type="scientific">Angustibacter aerolatus</name>
    <dbReference type="NCBI Taxonomy" id="1162965"/>
    <lineage>
        <taxon>Bacteria</taxon>
        <taxon>Bacillati</taxon>
        <taxon>Actinomycetota</taxon>
        <taxon>Actinomycetes</taxon>
        <taxon>Kineosporiales</taxon>
        <taxon>Kineosporiaceae</taxon>
    </lineage>
</organism>
<feature type="transmembrane region" description="Helical" evidence="8">
    <location>
        <begin position="148"/>
        <end position="169"/>
    </location>
</feature>
<evidence type="ECO:0000256" key="2">
    <source>
        <dbReference type="ARBA" id="ARBA00022692"/>
    </source>
</evidence>
<evidence type="ECO:0000256" key="1">
    <source>
        <dbReference type="ARBA" id="ARBA00004651"/>
    </source>
</evidence>
<name>A0ABQ6JBA7_9ACTN</name>
<feature type="compositionally biased region" description="Low complexity" evidence="7">
    <location>
        <begin position="746"/>
        <end position="769"/>
    </location>
</feature>
<dbReference type="PROSITE" id="PS50929">
    <property type="entry name" value="ABC_TM1F"/>
    <property type="match status" value="1"/>
</dbReference>
<dbReference type="SUPFAM" id="SSF90123">
    <property type="entry name" value="ABC transporter transmembrane region"/>
    <property type="match status" value="1"/>
</dbReference>
<keyword evidence="12" id="KW-1185">Reference proteome</keyword>
<dbReference type="PANTHER" id="PTHR24221">
    <property type="entry name" value="ATP-BINDING CASSETTE SUB-FAMILY B"/>
    <property type="match status" value="1"/>
</dbReference>
<dbReference type="Pfam" id="PF00005">
    <property type="entry name" value="ABC_tran"/>
    <property type="match status" value="1"/>
</dbReference>
<dbReference type="SUPFAM" id="SSF52540">
    <property type="entry name" value="P-loop containing nucleoside triphosphate hydrolases"/>
    <property type="match status" value="1"/>
</dbReference>
<keyword evidence="5 8" id="KW-1133">Transmembrane helix</keyword>
<feature type="compositionally biased region" description="Basic and acidic residues" evidence="7">
    <location>
        <begin position="605"/>
        <end position="616"/>
    </location>
</feature>
<dbReference type="Pfam" id="PF00664">
    <property type="entry name" value="ABC_membrane"/>
    <property type="match status" value="1"/>
</dbReference>
<evidence type="ECO:0000256" key="5">
    <source>
        <dbReference type="ARBA" id="ARBA00022989"/>
    </source>
</evidence>
<feature type="transmembrane region" description="Helical" evidence="8">
    <location>
        <begin position="175"/>
        <end position="194"/>
    </location>
</feature>
<gene>
    <name evidence="11" type="ORF">GCM10025868_03290</name>
</gene>
<dbReference type="EMBL" id="BSUZ01000001">
    <property type="protein sequence ID" value="GMA85079.1"/>
    <property type="molecule type" value="Genomic_DNA"/>
</dbReference>
<dbReference type="PANTHER" id="PTHR24221:SF654">
    <property type="entry name" value="ATP-BINDING CASSETTE SUB-FAMILY B MEMBER 6"/>
    <property type="match status" value="1"/>
</dbReference>
<protein>
    <submittedName>
        <fullName evidence="11">Multidrug ABC transporter ATP-binding protein</fullName>
    </submittedName>
</protein>
<proteinExistence type="predicted"/>
<dbReference type="Proteomes" id="UP001157017">
    <property type="component" value="Unassembled WGS sequence"/>
</dbReference>
<dbReference type="InterPro" id="IPR027417">
    <property type="entry name" value="P-loop_NTPase"/>
</dbReference>
<sequence length="795" mass="84222">MPSQTLQTQPYTVRRGLYVLGQGIRRSPKAFALAVVGSALYGVMTAGTAWALGRVTADVVEPAFRAGTVTAGQAARGGGLMAAVAVLLTIGVVVRRVAAGFTVYDLGAIYRRQVTAQYLRLPLAWHGQHPTGQLLSNANADVEATWQVFAPTPMAIGVVVMLLVAAISMLSADPVLAVVGFCVFPAVFVVNLLYQRVMSPRVTQAQALRADVSDVAHESFDGALVVKSMGREQAETDRFAVVSHRLRDANVAVGRTRGTFDPVIEALPNLGTLVVLGVGTYRAASGSTDTADVVQVAYLFSLLSFPVRALGWVLGELPRSVVGWDRLQAVLTASGGLRHGDRTLSSGGAAGLRLDGVEYAYVEPDGTQVPVLRGVDLEVPPGRTVAVVGATGSGKSTLTTLLVRLADPDAGRVLLDGVDLREVVEGGVSATAALVPQQSFLFDDTVRGNVTLGDDALEDPDDRRVWAALRLARADGFVAALPRGLDTRVGERGASLSGGQRQRVALARALVRRPRLLVLDDATSAVDPAVEQQILAGLRRGADGAGADGSTVLVVAYRKATIALADEVVFLRDGRVRDHGTHAEPSARDAAYRDLVDAYERQAADREAARLDEPGRRRARRRSGRRPRRPRRPRRCRRSSRSRRRGRAGDPVTAQPDAPVEEPDGAVADDEVLGADAGRIGAAAAPGAVQTLRRGVRLSPEPAARHRLDAAAGGGRDGRPRGRAVRGAADHRPRPAGGRRPRRLPGRPAAGRGRSSWPSPRSAPTWRTCGCSGRPRPGWRRSGCAPSGTCTTCRC</sequence>